<evidence type="ECO:0000259" key="7">
    <source>
        <dbReference type="Pfam" id="PF15982"/>
    </source>
</evidence>
<evidence type="ECO:0000256" key="6">
    <source>
        <dbReference type="SAM" id="Phobius"/>
    </source>
</evidence>
<organism evidence="8 9">
    <name type="scientific">Drosophila albomicans</name>
    <name type="common">Fruit fly</name>
    <dbReference type="NCBI Taxonomy" id="7291"/>
    <lineage>
        <taxon>Eukaryota</taxon>
        <taxon>Metazoa</taxon>
        <taxon>Ecdysozoa</taxon>
        <taxon>Arthropoda</taxon>
        <taxon>Hexapoda</taxon>
        <taxon>Insecta</taxon>
        <taxon>Pterygota</taxon>
        <taxon>Neoptera</taxon>
        <taxon>Endopterygota</taxon>
        <taxon>Diptera</taxon>
        <taxon>Brachycera</taxon>
        <taxon>Muscomorpha</taxon>
        <taxon>Ephydroidea</taxon>
        <taxon>Drosophilidae</taxon>
        <taxon>Drosophila</taxon>
    </lineage>
</organism>
<evidence type="ECO:0000256" key="5">
    <source>
        <dbReference type="ARBA" id="ARBA00023136"/>
    </source>
</evidence>
<dbReference type="Pfam" id="PF15982">
    <property type="entry name" value="TMEM135_C_rich"/>
    <property type="match status" value="1"/>
</dbReference>
<reference evidence="9" key="1">
    <citation type="submission" date="2025-08" db="UniProtKB">
        <authorList>
            <consortium name="RefSeq"/>
        </authorList>
    </citation>
    <scope>IDENTIFICATION</scope>
    <source>
        <strain evidence="9">15112-1751.03</strain>
        <tissue evidence="9">Whole Adult</tissue>
    </source>
</reference>
<evidence type="ECO:0000256" key="1">
    <source>
        <dbReference type="ARBA" id="ARBA00004127"/>
    </source>
</evidence>
<sequence length="454" mass="50721">MAVQSKLMEAAINVSCKDYLHPWTESCVAGSAGILLSSIPYTLRTYAAVYLFSLVMRMRIPTLLDLKRTVYGILKSTAFLTTNAYGFSLCVCLLRLLLGRFYFSTVAYFPTFIASIISLTIERPARRTPLALYVANVSTESLWKMLEARGIVRSIPNGQVLVLGCSITALIYMYRLGVHKTKVKDATFRALQLLIGKDEQGPIQEPTETTNNQSSRPLNFSSISAYVQIYDKLRKSKHQSCPHRQGCAPYALMGGLKPFLGGVGVQVGLKLLLNIPKIVKMKLDWRTQIFNKSNLNLGLALGSFSLAYKLISCGLRHVCGYDSAFFSIPAGLLGSIGLLHFPNITIALYVMWKALQLLYNWGREEGVLPTVPYFIMIFYSACTALLFHCAILEPQALRSSYYKFLMDISGNRVCRFHVSQFDAFGHGTQNQVNEVVKRLKIDLSRVLPKFPLAV</sequence>
<proteinExistence type="inferred from homology"/>
<feature type="transmembrane region" description="Helical" evidence="6">
    <location>
        <begin position="371"/>
        <end position="392"/>
    </location>
</feature>
<feature type="transmembrane region" description="Helical" evidence="6">
    <location>
        <begin position="101"/>
        <end position="121"/>
    </location>
</feature>
<dbReference type="PANTHER" id="PTHR12459:SF15">
    <property type="entry name" value="TRANSMEMBRANE PROTEIN 135"/>
    <property type="match status" value="1"/>
</dbReference>
<accession>A0A6P8XT74</accession>
<protein>
    <submittedName>
        <fullName evidence="9">Transmembrane protein 135-like</fullName>
    </submittedName>
</protein>
<feature type="transmembrane region" description="Helical" evidence="6">
    <location>
        <begin position="41"/>
        <end position="60"/>
    </location>
</feature>
<comment type="similarity">
    <text evidence="2">Belongs to the TMEM135 family.</text>
</comment>
<feature type="domain" description="Transmembrane protein 135 N-terminal" evidence="7">
    <location>
        <begin position="15"/>
        <end position="145"/>
    </location>
</feature>
<dbReference type="GO" id="GO:0012505">
    <property type="term" value="C:endomembrane system"/>
    <property type="evidence" value="ECO:0007669"/>
    <property type="project" value="UniProtKB-SubCell"/>
</dbReference>
<dbReference type="GeneID" id="117576099"/>
<evidence type="ECO:0000256" key="3">
    <source>
        <dbReference type="ARBA" id="ARBA00022692"/>
    </source>
</evidence>
<keyword evidence="5 6" id="KW-0472">Membrane</keyword>
<dbReference type="InterPro" id="IPR026749">
    <property type="entry name" value="Tmem135"/>
</dbReference>
<dbReference type="PANTHER" id="PTHR12459">
    <property type="entry name" value="TRANSMEMBRANE PROTEIN 135-RELATED"/>
    <property type="match status" value="1"/>
</dbReference>
<dbReference type="RefSeq" id="XP_034116548.2">
    <property type="nucleotide sequence ID" value="XM_034260657.2"/>
</dbReference>
<evidence type="ECO:0000256" key="2">
    <source>
        <dbReference type="ARBA" id="ARBA00008924"/>
    </source>
</evidence>
<dbReference type="OrthoDB" id="291792at2759"/>
<keyword evidence="8" id="KW-1185">Reference proteome</keyword>
<gene>
    <name evidence="9" type="primary">LOC117576099</name>
</gene>
<evidence type="ECO:0000313" key="9">
    <source>
        <dbReference type="RefSeq" id="XP_034116548.2"/>
    </source>
</evidence>
<feature type="transmembrane region" description="Helical" evidence="6">
    <location>
        <begin position="72"/>
        <end position="94"/>
    </location>
</feature>
<keyword evidence="4 6" id="KW-1133">Transmembrane helix</keyword>
<evidence type="ECO:0000256" key="4">
    <source>
        <dbReference type="ARBA" id="ARBA00022989"/>
    </source>
</evidence>
<evidence type="ECO:0000313" key="8">
    <source>
        <dbReference type="Proteomes" id="UP000515160"/>
    </source>
</evidence>
<dbReference type="InterPro" id="IPR031926">
    <property type="entry name" value="TMEM135_N"/>
</dbReference>
<name>A0A6P8XT74_DROAB</name>
<dbReference type="AlphaFoldDB" id="A0A6P8XT74"/>
<comment type="subcellular location">
    <subcellularLocation>
        <location evidence="1">Endomembrane system</location>
        <topology evidence="1">Multi-pass membrane protein</topology>
    </subcellularLocation>
</comment>
<feature type="transmembrane region" description="Helical" evidence="6">
    <location>
        <begin position="324"/>
        <end position="351"/>
    </location>
</feature>
<dbReference type="Proteomes" id="UP000515160">
    <property type="component" value="Chromosome 2R"/>
</dbReference>
<keyword evidence="3 6" id="KW-0812">Transmembrane</keyword>